<evidence type="ECO:0000256" key="5">
    <source>
        <dbReference type="ARBA" id="ARBA00022840"/>
    </source>
</evidence>
<feature type="compositionally biased region" description="Low complexity" evidence="6">
    <location>
        <begin position="474"/>
        <end position="511"/>
    </location>
</feature>
<dbReference type="Pfam" id="PF00300">
    <property type="entry name" value="His_Phos_1"/>
    <property type="match status" value="1"/>
</dbReference>
<gene>
    <name evidence="8" type="primary">FBP26_1</name>
    <name evidence="8" type="ORF">IWQ60_000480</name>
</gene>
<dbReference type="GO" id="GO:0005829">
    <property type="term" value="C:cytosol"/>
    <property type="evidence" value="ECO:0007669"/>
    <property type="project" value="TreeGrafter"/>
</dbReference>
<evidence type="ECO:0000256" key="2">
    <source>
        <dbReference type="ARBA" id="ARBA00013067"/>
    </source>
</evidence>
<dbReference type="InterPro" id="IPR029033">
    <property type="entry name" value="His_PPase_superfam"/>
</dbReference>
<dbReference type="Gene3D" id="3.40.50.1240">
    <property type="entry name" value="Phosphoglycerate mutase-like"/>
    <property type="match status" value="1"/>
</dbReference>
<dbReference type="Pfam" id="PF01591">
    <property type="entry name" value="6PF2K"/>
    <property type="match status" value="1"/>
</dbReference>
<dbReference type="GO" id="GO:0003873">
    <property type="term" value="F:6-phosphofructo-2-kinase activity"/>
    <property type="evidence" value="ECO:0007669"/>
    <property type="project" value="InterPro"/>
</dbReference>
<feature type="compositionally biased region" description="Polar residues" evidence="6">
    <location>
        <begin position="686"/>
        <end position="696"/>
    </location>
</feature>
<dbReference type="GO" id="GO:0006003">
    <property type="term" value="P:fructose 2,6-bisphosphate metabolic process"/>
    <property type="evidence" value="ECO:0007669"/>
    <property type="project" value="InterPro"/>
</dbReference>
<dbReference type="Gene3D" id="3.40.50.300">
    <property type="entry name" value="P-loop containing nucleotide triphosphate hydrolases"/>
    <property type="match status" value="1"/>
</dbReference>
<comment type="caution">
    <text evidence="8">The sequence shown here is derived from an EMBL/GenBank/DDBJ whole genome shotgun (WGS) entry which is preliminary data.</text>
</comment>
<evidence type="ECO:0000313" key="9">
    <source>
        <dbReference type="Proteomes" id="UP001150569"/>
    </source>
</evidence>
<dbReference type="SUPFAM" id="SSF53254">
    <property type="entry name" value="Phosphoglycerate mutase-like"/>
    <property type="match status" value="1"/>
</dbReference>
<dbReference type="Proteomes" id="UP001150569">
    <property type="component" value="Unassembled WGS sequence"/>
</dbReference>
<dbReference type="SUPFAM" id="SSF52540">
    <property type="entry name" value="P-loop containing nucleoside triphosphate hydrolases"/>
    <property type="match status" value="1"/>
</dbReference>
<evidence type="ECO:0000259" key="7">
    <source>
        <dbReference type="Pfam" id="PF01591"/>
    </source>
</evidence>
<keyword evidence="4" id="KW-0378">Hydrolase</keyword>
<feature type="region of interest" description="Disordered" evidence="6">
    <location>
        <begin position="545"/>
        <end position="584"/>
    </location>
</feature>
<keyword evidence="5" id="KW-0067">ATP-binding</keyword>
<dbReference type="FunFam" id="3.40.50.300:FF:000644">
    <property type="entry name" value="GpmB, Fructose-2,6-bisphosphatase"/>
    <property type="match status" value="1"/>
</dbReference>
<dbReference type="InterPro" id="IPR013079">
    <property type="entry name" value="6Phosfructo_kin"/>
</dbReference>
<proteinExistence type="inferred from homology"/>
<dbReference type="SMART" id="SM00855">
    <property type="entry name" value="PGAM"/>
    <property type="match status" value="1"/>
</dbReference>
<dbReference type="InterPro" id="IPR027417">
    <property type="entry name" value="P-loop_NTPase"/>
</dbReference>
<keyword evidence="9" id="KW-1185">Reference proteome</keyword>
<dbReference type="PANTHER" id="PTHR10606">
    <property type="entry name" value="6-PHOSPHOFRUCTO-2-KINASE/FRUCTOSE-2,6-BISPHOSPHATASE"/>
    <property type="match status" value="1"/>
</dbReference>
<feature type="domain" description="6-phosphofructo-2-kinase" evidence="7">
    <location>
        <begin position="8"/>
        <end position="217"/>
    </location>
</feature>
<organism evidence="8 9">
    <name type="scientific">Tieghemiomyces parasiticus</name>
    <dbReference type="NCBI Taxonomy" id="78921"/>
    <lineage>
        <taxon>Eukaryota</taxon>
        <taxon>Fungi</taxon>
        <taxon>Fungi incertae sedis</taxon>
        <taxon>Zoopagomycota</taxon>
        <taxon>Kickxellomycotina</taxon>
        <taxon>Dimargaritomycetes</taxon>
        <taxon>Dimargaritales</taxon>
        <taxon>Dimargaritaceae</taxon>
        <taxon>Tieghemiomyces</taxon>
    </lineage>
</organism>
<feature type="region of interest" description="Disordered" evidence="6">
    <location>
        <begin position="662"/>
        <end position="696"/>
    </location>
</feature>
<dbReference type="EMBL" id="JANBPT010000012">
    <property type="protein sequence ID" value="KAJ1930236.1"/>
    <property type="molecule type" value="Genomic_DNA"/>
</dbReference>
<feature type="compositionally biased region" description="Low complexity" evidence="6">
    <location>
        <begin position="436"/>
        <end position="447"/>
    </location>
</feature>
<dbReference type="InterPro" id="IPR003094">
    <property type="entry name" value="6Pfruct_kin"/>
</dbReference>
<dbReference type="InterPro" id="IPR013078">
    <property type="entry name" value="His_Pase_superF_clade-1"/>
</dbReference>
<dbReference type="EC" id="3.1.3.46" evidence="2"/>
<dbReference type="GO" id="GO:0004331">
    <property type="term" value="F:fructose-2,6-bisphosphate 2-phosphatase activity"/>
    <property type="evidence" value="ECO:0007669"/>
    <property type="project" value="UniProtKB-EC"/>
</dbReference>
<sequence>MPFIAPSHNRVACIMVGLPARGKTYVAQKVCRYLQWVGIRTQVFNVGNYRRKIAGAQTDHTFFDPGNAEASQLRLQCALEALDDMIRWFKEDNGIVAIYDATNSTRERRRMLQTRLEAEDIKVMFVESVCDDEDVVLRNIMQVKLDSPDYAQGVDTETIVADFRARIDHYQGVYETVTEEESTFVKMINVGSRVVINRIHGYLQSRVVYYLMNLHIVPRAIFFSRHGESMYNVMGKLGGDSDLSPRGRKYSEALPGLISKHLDGQNLTVWTSTMRRTIQTGQHLPYPKLQWKALDELDAGVCDGLTYEDVEQQYPEDFALRDDDKFNYRYRGGESYRDVVLRLEPVIMELERQHNILIIGHQAILRCIYAYYLNYSHEELPYIKIPLHTVLKLTPRAYGCDVEQYRFDIEAVDTYRANPKRPSSLKRVGSSRGRPSATASVTSSGSAPRPPSQLRNTAAAVPLPGTMSPSVNDSPRLSKAAAPPSPAPLAISTTAQHSPSSSQSSLSSTAPVPTRFATASPLATTSPVTAQSLMAATAIVNSSLGATDGATPIGSRTPSRGCSLVNSPLPSRAASPDPSQSKLPKVDLVNGVGVTSVKPPFSFSFTDAPDSAADKLEEGEDDLAYEDTTTETTGAGAVKSFLQGIANEMPENQDLAEEINQLPSAPLPPPTIKVDGKIPDEATVPPETTNGHSNID</sequence>
<dbReference type="CDD" id="cd07067">
    <property type="entry name" value="HP_PGM_like"/>
    <property type="match status" value="1"/>
</dbReference>
<comment type="similarity">
    <text evidence="1">In the C-terminal section; belongs to the phosphoglycerate mutase family.</text>
</comment>
<feature type="region of interest" description="Disordered" evidence="6">
    <location>
        <begin position="419"/>
        <end position="512"/>
    </location>
</feature>
<dbReference type="PANTHER" id="PTHR10606:SF44">
    <property type="entry name" value="6-PHOSPHOFRUCTO 2-KINASE_FRUCTOSE 2,6-BISPHOSPHATASE LONG FORM"/>
    <property type="match status" value="1"/>
</dbReference>
<dbReference type="GO" id="GO:0005524">
    <property type="term" value="F:ATP binding"/>
    <property type="evidence" value="ECO:0007669"/>
    <property type="project" value="UniProtKB-KW"/>
</dbReference>
<evidence type="ECO:0000256" key="6">
    <source>
        <dbReference type="SAM" id="MobiDB-lite"/>
    </source>
</evidence>
<accession>A0A9W8AM68</accession>
<dbReference type="GO" id="GO:0006000">
    <property type="term" value="P:fructose metabolic process"/>
    <property type="evidence" value="ECO:0007669"/>
    <property type="project" value="InterPro"/>
</dbReference>
<evidence type="ECO:0000256" key="1">
    <source>
        <dbReference type="ARBA" id="ARBA00008408"/>
    </source>
</evidence>
<name>A0A9W8AM68_9FUNG</name>
<evidence type="ECO:0000313" key="8">
    <source>
        <dbReference type="EMBL" id="KAJ1930236.1"/>
    </source>
</evidence>
<feature type="compositionally biased region" description="Polar residues" evidence="6">
    <location>
        <begin position="554"/>
        <end position="569"/>
    </location>
</feature>
<evidence type="ECO:0000256" key="3">
    <source>
        <dbReference type="ARBA" id="ARBA00022741"/>
    </source>
</evidence>
<protein>
    <recommendedName>
        <fullName evidence="2">fructose-2,6-bisphosphate 2-phosphatase</fullName>
        <ecNumber evidence="2">3.1.3.46</ecNumber>
    </recommendedName>
</protein>
<reference evidence="8" key="1">
    <citation type="submission" date="2022-07" db="EMBL/GenBank/DDBJ databases">
        <title>Phylogenomic reconstructions and comparative analyses of Kickxellomycotina fungi.</title>
        <authorList>
            <person name="Reynolds N.K."/>
            <person name="Stajich J.E."/>
            <person name="Barry K."/>
            <person name="Grigoriev I.V."/>
            <person name="Crous P."/>
            <person name="Smith M.E."/>
        </authorList>
    </citation>
    <scope>NUCLEOTIDE SEQUENCE</scope>
    <source>
        <strain evidence="8">RSA 861</strain>
    </source>
</reference>
<keyword evidence="3" id="KW-0547">Nucleotide-binding</keyword>
<evidence type="ECO:0000256" key="4">
    <source>
        <dbReference type="ARBA" id="ARBA00022801"/>
    </source>
</evidence>
<dbReference type="FunFam" id="3.40.50.1240:FF:000005">
    <property type="entry name" value="GpmB, Fructose-2,6-bisphosphatase"/>
    <property type="match status" value="1"/>
</dbReference>
<dbReference type="AlphaFoldDB" id="A0A9W8AM68"/>
<dbReference type="OrthoDB" id="267323at2759"/>
<dbReference type="PRINTS" id="PR00991">
    <property type="entry name" value="6PFRUCTKNASE"/>
</dbReference>